<organism evidence="1 2">
    <name type="scientific">Roseiconus lacunae</name>
    <dbReference type="NCBI Taxonomy" id="2605694"/>
    <lineage>
        <taxon>Bacteria</taxon>
        <taxon>Pseudomonadati</taxon>
        <taxon>Planctomycetota</taxon>
        <taxon>Planctomycetia</taxon>
        <taxon>Pirellulales</taxon>
        <taxon>Pirellulaceae</taxon>
        <taxon>Roseiconus</taxon>
    </lineage>
</organism>
<evidence type="ECO:0000313" key="2">
    <source>
        <dbReference type="Proteomes" id="UP001239462"/>
    </source>
</evidence>
<dbReference type="EMBL" id="JASZZN010000008">
    <property type="protein sequence ID" value="MDM4016459.1"/>
    <property type="molecule type" value="Genomic_DNA"/>
</dbReference>
<accession>A0ABT7PJH9</accession>
<evidence type="ECO:0000313" key="1">
    <source>
        <dbReference type="EMBL" id="MDM4016459.1"/>
    </source>
</evidence>
<dbReference type="Proteomes" id="UP001239462">
    <property type="component" value="Unassembled WGS sequence"/>
</dbReference>
<keyword evidence="2" id="KW-1185">Reference proteome</keyword>
<protein>
    <submittedName>
        <fullName evidence="1">Uncharacterized protein</fullName>
    </submittedName>
</protein>
<reference evidence="1 2" key="1">
    <citation type="submission" date="2023-06" db="EMBL/GenBank/DDBJ databases">
        <title>Roseiconus lacunae JC819 isolated from Gulf of Mannar region, Tamil Nadu.</title>
        <authorList>
            <person name="Pk S."/>
            <person name="Ch S."/>
            <person name="Ch V.R."/>
        </authorList>
    </citation>
    <scope>NUCLEOTIDE SEQUENCE [LARGE SCALE GENOMIC DNA]</scope>
    <source>
        <strain evidence="1 2">JC819</strain>
    </source>
</reference>
<dbReference type="RefSeq" id="WP_149497821.1">
    <property type="nucleotide sequence ID" value="NZ_CP141221.1"/>
</dbReference>
<gene>
    <name evidence="1" type="ORF">QTN89_13525</name>
</gene>
<sequence length="234" mass="26909">MNFLSHAIPYLDQPLVAVATGVPDWLSVIDRKIRARERMALVAIQSEAEVENGREDRAVIEIATGILHHIRDDRWFHETAAFVELNLALAVSLRDLLPGDRGFRPMFVGHILIEIYLDAFWIRDDPAIAKRYYETIGRCSSRLIEAGVNRITGKPTDRMVATIDRFCEVQFLYDYLDDDRLLMRLNQVMRRVGLSDLPRSIVPWLHDARDLVESRRTSLLTRPDGSTPYPSLPR</sequence>
<comment type="caution">
    <text evidence="1">The sequence shown here is derived from an EMBL/GenBank/DDBJ whole genome shotgun (WGS) entry which is preliminary data.</text>
</comment>
<proteinExistence type="predicted"/>
<name>A0ABT7PJH9_9BACT</name>